<accession>A0A438GIH7</accession>
<dbReference type="SUPFAM" id="SSF56219">
    <property type="entry name" value="DNase I-like"/>
    <property type="match status" value="1"/>
</dbReference>
<comment type="caution">
    <text evidence="2">The sequence shown here is derived from an EMBL/GenBank/DDBJ whole genome shotgun (WGS) entry which is preliminary data.</text>
</comment>
<dbReference type="PROSITE" id="PS50878">
    <property type="entry name" value="RT_POL"/>
    <property type="match status" value="1"/>
</dbReference>
<evidence type="ECO:0000259" key="1">
    <source>
        <dbReference type="PROSITE" id="PS50878"/>
    </source>
</evidence>
<feature type="domain" description="Reverse transcriptase" evidence="1">
    <location>
        <begin position="321"/>
        <end position="430"/>
    </location>
</feature>
<dbReference type="PANTHER" id="PTHR19446">
    <property type="entry name" value="REVERSE TRANSCRIPTASES"/>
    <property type="match status" value="1"/>
</dbReference>
<dbReference type="Pfam" id="PF00078">
    <property type="entry name" value="RVT_1"/>
    <property type="match status" value="1"/>
</dbReference>
<dbReference type="Gene3D" id="3.60.10.10">
    <property type="entry name" value="Endonuclease/exonuclease/phosphatase"/>
    <property type="match status" value="1"/>
</dbReference>
<dbReference type="InterPro" id="IPR000477">
    <property type="entry name" value="RT_dom"/>
</dbReference>
<reference evidence="2 3" key="1">
    <citation type="journal article" date="2018" name="PLoS Genet.">
        <title>Population sequencing reveals clonal diversity and ancestral inbreeding in the grapevine cultivar Chardonnay.</title>
        <authorList>
            <person name="Roach M.J."/>
            <person name="Johnson D.L."/>
            <person name="Bohlmann J."/>
            <person name="van Vuuren H.J."/>
            <person name="Jones S.J."/>
            <person name="Pretorius I.S."/>
            <person name="Schmidt S.A."/>
            <person name="Borneman A.R."/>
        </authorList>
    </citation>
    <scope>NUCLEOTIDE SEQUENCE [LARGE SCALE GENOMIC DNA]</scope>
    <source>
        <strain evidence="3">cv. Chardonnay</strain>
        <tissue evidence="2">Leaf</tissue>
    </source>
</reference>
<name>A0A438GIH7_VITVI</name>
<evidence type="ECO:0000313" key="3">
    <source>
        <dbReference type="Proteomes" id="UP000288805"/>
    </source>
</evidence>
<organism evidence="2 3">
    <name type="scientific">Vitis vinifera</name>
    <name type="common">Grape</name>
    <dbReference type="NCBI Taxonomy" id="29760"/>
    <lineage>
        <taxon>Eukaryota</taxon>
        <taxon>Viridiplantae</taxon>
        <taxon>Streptophyta</taxon>
        <taxon>Embryophyta</taxon>
        <taxon>Tracheophyta</taxon>
        <taxon>Spermatophyta</taxon>
        <taxon>Magnoliopsida</taxon>
        <taxon>eudicotyledons</taxon>
        <taxon>Gunneridae</taxon>
        <taxon>Pentapetalae</taxon>
        <taxon>rosids</taxon>
        <taxon>Vitales</taxon>
        <taxon>Vitaceae</taxon>
        <taxon>Viteae</taxon>
        <taxon>Vitis</taxon>
    </lineage>
</organism>
<proteinExistence type="predicted"/>
<evidence type="ECO:0000313" key="2">
    <source>
        <dbReference type="EMBL" id="RVW72019.1"/>
    </source>
</evidence>
<sequence>MEVRASEEDLRAQIREDMGLVYFLEGAMKESELLTMIASAKITDEALAAEASRRKSLWLRFRVREEVDEPEFDEARQKREVSNSSLDDSSLAKFSKSLGFTTEGVEGEILKLLLRLKRRRDQGIYGPTMKRFREFFWEELGAIRGLWNDPWCIGGDFNMIRFPDERRRGGRVSPSMRRFSEVIDDLDLRDLPLQGARLLGVVGGIVKLCQDWIGFWCRKTGRAISGEERANPFSIRKHVVEGVVARKVACSLSMEELEAKGDYKKWALMEEISWRKNQEKSGDWHPTLEGLDLIELTLRKQLDWRSLLGLCEEEMIGFLKEFHEHGRFVRSLNSTFLVLIPKNPGAEDLRDFRSISLVGGLYKLLAKVLANRLKKVVGKVVSSAQNAFVEGRQILDATLIANKAIDSLLKRNESGVLCKLDIEKAYDHLN</sequence>
<dbReference type="InterPro" id="IPR036691">
    <property type="entry name" value="Endo/exonu/phosph_ase_sf"/>
</dbReference>
<protein>
    <recommendedName>
        <fullName evidence="1">Reverse transcriptase domain-containing protein</fullName>
    </recommendedName>
</protein>
<gene>
    <name evidence="2" type="ORF">CK203_054053</name>
</gene>
<dbReference type="AlphaFoldDB" id="A0A438GIH7"/>
<dbReference type="EMBL" id="QGNW01000424">
    <property type="protein sequence ID" value="RVW72019.1"/>
    <property type="molecule type" value="Genomic_DNA"/>
</dbReference>
<dbReference type="Proteomes" id="UP000288805">
    <property type="component" value="Unassembled WGS sequence"/>
</dbReference>